<proteinExistence type="predicted"/>
<dbReference type="RefSeq" id="WP_002716983.1">
    <property type="nucleotide sequence ID" value="NZ_UFSI01000001.1"/>
</dbReference>
<gene>
    <name evidence="1" type="ORF">NCTC12722_03381</name>
</gene>
<protein>
    <submittedName>
        <fullName evidence="1">Uncharacterized protein</fullName>
    </submittedName>
</protein>
<accession>A0A380WBZ8</accession>
<evidence type="ECO:0000313" key="1">
    <source>
        <dbReference type="EMBL" id="SUU86159.1"/>
    </source>
</evidence>
<sequence length="126" mass="13936">MSEFIPSFELLPVVTRGSKLMDLAAKNIPAMESHSEAETLEYLATYERVVGVWIDTERGNNVNVRALKGPPDDVEAVETAIPCRDEEDSRRWTILLNAPAPSSAIPNDLTIRLISKEGIKNGTDKK</sequence>
<organism evidence="1 2">
    <name type="scientific">Afipia felis</name>
    <name type="common">Cat scratch disease bacillus</name>
    <dbReference type="NCBI Taxonomy" id="1035"/>
    <lineage>
        <taxon>Bacteria</taxon>
        <taxon>Pseudomonadati</taxon>
        <taxon>Pseudomonadota</taxon>
        <taxon>Alphaproteobacteria</taxon>
        <taxon>Hyphomicrobiales</taxon>
        <taxon>Nitrobacteraceae</taxon>
        <taxon>Afipia</taxon>
    </lineage>
</organism>
<dbReference type="Proteomes" id="UP000254343">
    <property type="component" value="Unassembled WGS sequence"/>
</dbReference>
<name>A0A380WBZ8_AFIFE</name>
<dbReference type="EMBL" id="UIGB01000001">
    <property type="protein sequence ID" value="SUU86159.1"/>
    <property type="molecule type" value="Genomic_DNA"/>
</dbReference>
<evidence type="ECO:0000313" key="2">
    <source>
        <dbReference type="Proteomes" id="UP000254343"/>
    </source>
</evidence>
<dbReference type="AlphaFoldDB" id="A0A380WBZ8"/>
<reference evidence="1 2" key="1">
    <citation type="submission" date="2018-06" db="EMBL/GenBank/DDBJ databases">
        <authorList>
            <consortium name="Pathogen Informatics"/>
            <person name="Doyle S."/>
        </authorList>
    </citation>
    <scope>NUCLEOTIDE SEQUENCE [LARGE SCALE GENOMIC DNA]</scope>
    <source>
        <strain evidence="1 2">NCTC12722</strain>
    </source>
</reference>